<name>A0A7Z2NY81_9SPHN</name>
<feature type="region of interest" description="Disordered" evidence="1">
    <location>
        <begin position="132"/>
        <end position="177"/>
    </location>
</feature>
<dbReference type="EMBL" id="CP047896">
    <property type="protein sequence ID" value="QHL92013.1"/>
    <property type="molecule type" value="Genomic_DNA"/>
</dbReference>
<sequence>MVKIDTPLRQTIAAIGLLLIGGTAGAAATHALQPVVVMAPAAPTAISGLSGIENPAFSHAIVAVKGRIAEVYGESFILEDGTGRVLITARQAGGFVPAVGQTVTVQGHMHGTSLRPMFIAGADGRAYAVGRMGGRHGDHKGRRERPGRAGPDGAVHIEQPGAHGPEAQPAASVSLAN</sequence>
<keyword evidence="3" id="KW-1185">Reference proteome</keyword>
<accession>A0A7Z2NY81</accession>
<evidence type="ECO:0000313" key="3">
    <source>
        <dbReference type="Proteomes" id="UP000464468"/>
    </source>
</evidence>
<feature type="compositionally biased region" description="Basic residues" evidence="1">
    <location>
        <begin position="133"/>
        <end position="145"/>
    </location>
</feature>
<evidence type="ECO:0000313" key="2">
    <source>
        <dbReference type="EMBL" id="QHL92013.1"/>
    </source>
</evidence>
<evidence type="ECO:0000256" key="1">
    <source>
        <dbReference type="SAM" id="MobiDB-lite"/>
    </source>
</evidence>
<organism evidence="2 3">
    <name type="scientific">Sphingomonas changnyeongensis</name>
    <dbReference type="NCBI Taxonomy" id="2698679"/>
    <lineage>
        <taxon>Bacteria</taxon>
        <taxon>Pseudomonadati</taxon>
        <taxon>Pseudomonadota</taxon>
        <taxon>Alphaproteobacteria</taxon>
        <taxon>Sphingomonadales</taxon>
        <taxon>Sphingomonadaceae</taxon>
        <taxon>Sphingomonas</taxon>
    </lineage>
</organism>
<dbReference type="KEGG" id="schy:GVO57_14040"/>
<dbReference type="InterPro" id="IPR012340">
    <property type="entry name" value="NA-bd_OB-fold"/>
</dbReference>
<geneLocation type="plasmid" evidence="3">
    <name>pc33</name>
</geneLocation>
<keyword evidence="2" id="KW-0614">Plasmid</keyword>
<protein>
    <submittedName>
        <fullName evidence="2">Uncharacterized protein</fullName>
    </submittedName>
</protein>
<dbReference type="AlphaFoldDB" id="A0A7Z2NY81"/>
<reference evidence="2 3" key="1">
    <citation type="submission" date="2020-01" db="EMBL/GenBank/DDBJ databases">
        <title>Sphingomonas sp. C33 whole genome sequece.</title>
        <authorList>
            <person name="Park C."/>
        </authorList>
    </citation>
    <scope>NUCLEOTIDE SEQUENCE [LARGE SCALE GENOMIC DNA]</scope>
    <source>
        <strain evidence="2 3">C33</strain>
        <plasmid evidence="3">pc33</plasmid>
    </source>
</reference>
<proteinExistence type="predicted"/>
<dbReference type="RefSeq" id="WP_160594047.1">
    <property type="nucleotide sequence ID" value="NZ_CP047896.1"/>
</dbReference>
<gene>
    <name evidence="2" type="ORF">GVO57_14040</name>
</gene>
<dbReference type="Gene3D" id="2.40.50.140">
    <property type="entry name" value="Nucleic acid-binding proteins"/>
    <property type="match status" value="1"/>
</dbReference>
<dbReference type="Proteomes" id="UP000464468">
    <property type="component" value="Plasmid pC33"/>
</dbReference>